<dbReference type="GeneID" id="121590822"/>
<dbReference type="EnsemblMetazoa" id="AMEM011674-RA">
    <property type="protein sequence ID" value="AMEM011674-PA"/>
    <property type="gene ID" value="AMEM011674"/>
</dbReference>
<dbReference type="GeneID" id="121602188"/>
<keyword evidence="3" id="KW-0732">Signal</keyword>
<dbReference type="VEuPathDB" id="VectorBase:AMEM21_001378"/>
<keyword evidence="1" id="KW-0175">Coiled coil</keyword>
<evidence type="ECO:0000256" key="1">
    <source>
        <dbReference type="SAM" id="Coils"/>
    </source>
</evidence>
<name>A0A182VAK1_ANOME</name>
<dbReference type="KEGG" id="amer:121590822"/>
<evidence type="ECO:0000313" key="5">
    <source>
        <dbReference type="Proteomes" id="UP000075903"/>
    </source>
</evidence>
<dbReference type="RefSeq" id="XP_041766792.1">
    <property type="nucleotide sequence ID" value="XM_041910858.1"/>
</dbReference>
<protein>
    <submittedName>
        <fullName evidence="4">Uncharacterized protein</fullName>
    </submittedName>
</protein>
<dbReference type="RefSeq" id="XP_041786870.1">
    <property type="nucleotide sequence ID" value="XM_041930936.1"/>
</dbReference>
<dbReference type="KEGG" id="amer:121602188"/>
<dbReference type="AlphaFoldDB" id="A0A182VAK1"/>
<dbReference type="Proteomes" id="UP000075903">
    <property type="component" value="Unassembled WGS sequence"/>
</dbReference>
<evidence type="ECO:0000313" key="4">
    <source>
        <dbReference type="EnsemblMetazoa" id="AMEM011674-PA"/>
    </source>
</evidence>
<sequence length="267" mass="30296">MFSFKGRRLYALGLILFTLELQYVTAITPQSLHQLSPIIEQKQPPSPSPSSVIRQSIDTKAKLVGINRALHERLQQTRANLRPLQARAAQLQHRFDEYQRTAGARRPPSFGLAARGARTERNQLLQEAHRLRAAVERKLQGFGVLDQRYRSMRTLLEPKTKSAGLPRAWLDRDTERQMELNERIYKNIIDLLVHLIECPVNIIHDVMGHDVPADGPTTTTAGPPPLPDSAQEVEEGTDTDGNTLYDEPVELNADIDDTVPWLEEFHY</sequence>
<dbReference type="VEuPathDB" id="VectorBase:AMEM011674"/>
<proteinExistence type="predicted"/>
<feature type="region of interest" description="Disordered" evidence="2">
    <location>
        <begin position="213"/>
        <end position="245"/>
    </location>
</feature>
<evidence type="ECO:0000256" key="3">
    <source>
        <dbReference type="SAM" id="SignalP"/>
    </source>
</evidence>
<feature type="signal peptide" evidence="3">
    <location>
        <begin position="1"/>
        <end position="26"/>
    </location>
</feature>
<reference evidence="4" key="1">
    <citation type="submission" date="2020-05" db="UniProtKB">
        <authorList>
            <consortium name="EnsemblMetazoa"/>
        </authorList>
    </citation>
    <scope>IDENTIFICATION</scope>
    <source>
        <strain evidence="4">MAF</strain>
    </source>
</reference>
<feature type="coiled-coil region" evidence="1">
    <location>
        <begin position="74"/>
        <end position="134"/>
    </location>
</feature>
<accession>A0A182VAK1</accession>
<evidence type="ECO:0000256" key="2">
    <source>
        <dbReference type="SAM" id="MobiDB-lite"/>
    </source>
</evidence>
<dbReference type="VEuPathDB" id="VectorBase:AMEM21_011292"/>
<organism evidence="4 5">
    <name type="scientific">Anopheles merus</name>
    <name type="common">Mosquito</name>
    <dbReference type="NCBI Taxonomy" id="30066"/>
    <lineage>
        <taxon>Eukaryota</taxon>
        <taxon>Metazoa</taxon>
        <taxon>Ecdysozoa</taxon>
        <taxon>Arthropoda</taxon>
        <taxon>Hexapoda</taxon>
        <taxon>Insecta</taxon>
        <taxon>Pterygota</taxon>
        <taxon>Neoptera</taxon>
        <taxon>Endopterygota</taxon>
        <taxon>Diptera</taxon>
        <taxon>Nematocera</taxon>
        <taxon>Culicoidea</taxon>
        <taxon>Culicidae</taxon>
        <taxon>Anophelinae</taxon>
        <taxon>Anopheles</taxon>
    </lineage>
</organism>
<keyword evidence="5" id="KW-1185">Reference proteome</keyword>
<feature type="chain" id="PRO_5008139390" evidence="3">
    <location>
        <begin position="27"/>
        <end position="267"/>
    </location>
</feature>